<sequence>MTTPVPLEERTRMSWTLAPSRRWLLRDGEPTFLLADTVWAAFGGASPDEWLDHLERRRRQGFNALLFSILPIEHDRSSGTRSPYAIRDGRIDFAAGDDAYWDDAERVLTTARAHGFTPMLVLLWNNFVPGTWGAGLTPDHVMDAEQTTSYVAEAVARFARFDPIWIVSGDDDLNEDTALARYSAVAAQVRELAPEQLITWHDTPTARMPGAIADGELVDFHGLQSGHNEAWDTLPAELTRYYRAMDVARPIINLEPCYEGLGRFAGRERHSAADVRRASWTGVVAGAAAGLGYGAHGVWSWHRRGEDFAAGDVHGHPFPFSVAAAFPGADDVSFLRRVIEDERLWGLDGDADLLHAEPSGAIAGRTPENVVAVYAPSAFALTLRGRATPDLDVRVYDLAERRPDAARWTAVAGGVRLEQSEFPGDALFVVRGLAPDAD</sequence>
<dbReference type="STRING" id="979556.MTES_1042"/>
<dbReference type="Proteomes" id="UP000008975">
    <property type="component" value="Chromosome"/>
</dbReference>
<dbReference type="PANTHER" id="PTHR37836">
    <property type="entry name" value="LMO1036 PROTEIN"/>
    <property type="match status" value="1"/>
</dbReference>
<dbReference type="Gene3D" id="3.20.20.80">
    <property type="entry name" value="Glycosidases"/>
    <property type="match status" value="1"/>
</dbReference>
<dbReference type="HOGENOM" id="CLU_023504_2_0_11"/>
<proteinExistence type="predicted"/>
<dbReference type="PANTHER" id="PTHR37836:SF3">
    <property type="entry name" value="ENDOGLUCANASE"/>
    <property type="match status" value="1"/>
</dbReference>
<evidence type="ECO:0000313" key="3">
    <source>
        <dbReference type="Proteomes" id="UP000008975"/>
    </source>
</evidence>
<accession>E8NFW1</accession>
<dbReference type="EMBL" id="AP012052">
    <property type="protein sequence ID" value="BAJ74006.1"/>
    <property type="molecule type" value="Genomic_DNA"/>
</dbReference>
<evidence type="ECO:0000259" key="1">
    <source>
        <dbReference type="Pfam" id="PF13204"/>
    </source>
</evidence>
<dbReference type="InterPro" id="IPR017853">
    <property type="entry name" value="GH"/>
</dbReference>
<reference evidence="2 3" key="1">
    <citation type="journal article" date="2011" name="J. Bacteriol.">
        <title>Genome sequence of Microbacterium testaceum StLB037, an N-acylhomoserine lactone-degrading bacterium isolated from potato leaves.</title>
        <authorList>
            <person name="Morohoshi T."/>
            <person name="Wang W.-Z."/>
            <person name="Someya N."/>
            <person name="Ikeda T."/>
        </authorList>
    </citation>
    <scope>NUCLEOTIDE SEQUENCE [LARGE SCALE GENOMIC DNA]</scope>
    <source>
        <strain evidence="2 3">StLB037</strain>
    </source>
</reference>
<dbReference type="KEGG" id="mts:MTES_1042"/>
<evidence type="ECO:0000313" key="2">
    <source>
        <dbReference type="EMBL" id="BAJ74006.1"/>
    </source>
</evidence>
<dbReference type="AlphaFoldDB" id="E8NFW1"/>
<feature type="domain" description="Apiosidase-like catalytic" evidence="1">
    <location>
        <begin position="21"/>
        <end position="345"/>
    </location>
</feature>
<dbReference type="Pfam" id="PF13204">
    <property type="entry name" value="Apiosidase"/>
    <property type="match status" value="1"/>
</dbReference>
<dbReference type="SUPFAM" id="SSF51445">
    <property type="entry name" value="(Trans)glycosidases"/>
    <property type="match status" value="1"/>
</dbReference>
<dbReference type="eggNOG" id="COG2730">
    <property type="taxonomic scope" value="Bacteria"/>
</dbReference>
<gene>
    <name evidence="2" type="ordered locus">MTES_1042</name>
</gene>
<protein>
    <recommendedName>
        <fullName evidence="1">Apiosidase-like catalytic domain-containing protein</fullName>
    </recommendedName>
</protein>
<organism evidence="2 3">
    <name type="scientific">Microbacterium testaceum (strain StLB037)</name>
    <dbReference type="NCBI Taxonomy" id="979556"/>
    <lineage>
        <taxon>Bacteria</taxon>
        <taxon>Bacillati</taxon>
        <taxon>Actinomycetota</taxon>
        <taxon>Actinomycetes</taxon>
        <taxon>Micrococcales</taxon>
        <taxon>Microbacteriaceae</taxon>
        <taxon>Microbacterium</taxon>
    </lineage>
</organism>
<name>E8NFW1_MICTS</name>
<reference key="2">
    <citation type="submission" date="2011-02" db="EMBL/GenBank/DDBJ databases">
        <title>Genome sequence of Microbacterium testaceum StLB037.</title>
        <authorList>
            <person name="Morohoshi T."/>
            <person name="Wang W.Z."/>
            <person name="Someya N."/>
            <person name="Ikeda T."/>
        </authorList>
    </citation>
    <scope>NUCLEOTIDE SEQUENCE</scope>
    <source>
        <strain>StLB037</strain>
    </source>
</reference>
<dbReference type="InterPro" id="IPR025277">
    <property type="entry name" value="Apiosidase-like_cat_dom"/>
</dbReference>